<organism evidence="1 2">
    <name type="scientific">Phocaeicola vulgatus</name>
    <name type="common">Bacteroides vulgatus</name>
    <dbReference type="NCBI Taxonomy" id="821"/>
    <lineage>
        <taxon>Bacteria</taxon>
        <taxon>Pseudomonadati</taxon>
        <taxon>Bacteroidota</taxon>
        <taxon>Bacteroidia</taxon>
        <taxon>Bacteroidales</taxon>
        <taxon>Bacteroidaceae</taxon>
        <taxon>Phocaeicola</taxon>
    </lineage>
</organism>
<dbReference type="EMBL" id="QSSN01000013">
    <property type="protein sequence ID" value="RGL85323.1"/>
    <property type="molecule type" value="Genomic_DNA"/>
</dbReference>
<dbReference type="AlphaFoldDB" id="A0A396ANW5"/>
<dbReference type="RefSeq" id="WP_016271209.1">
    <property type="nucleotide sequence ID" value="NZ_JACBPU010000008.1"/>
</dbReference>
<reference evidence="1 2" key="1">
    <citation type="submission" date="2018-08" db="EMBL/GenBank/DDBJ databases">
        <title>A genome reference for cultivated species of the human gut microbiota.</title>
        <authorList>
            <person name="Zou Y."/>
            <person name="Xue W."/>
            <person name="Luo G."/>
        </authorList>
    </citation>
    <scope>NUCLEOTIDE SEQUENCE [LARGE SCALE GENOMIC DNA]</scope>
    <source>
        <strain evidence="1 2">TF05-18</strain>
    </source>
</reference>
<comment type="caution">
    <text evidence="1">The sequence shown here is derived from an EMBL/GenBank/DDBJ whole genome shotgun (WGS) entry which is preliminary data.</text>
</comment>
<accession>A0A396ANW5</accession>
<gene>
    <name evidence="1" type="ORF">DXC44_12355</name>
</gene>
<name>A0A396ANW5_PHOVU</name>
<sequence>MDINLDDLYFPTEEEIKESISLTSNEESEEPYYLPTVEEAEQAEIIFSFGENKEENYESDENPYLPTKEEKEQSQTIFSFGDCLENSLIPLRKESICQEEYKESIVECPPDAICLSDCMEMLPNGIIECITPQIGSIELELKTNRNSIIILTSTKDADKYCCDEYFVVGNTYCGDNLSIEEQIKVYISKISNIKILLYCQDLPTLFSILGTCCDYFLLIEDIDILLYESSYKETVEEIMDYYMMFHSNNRCLFTSDSTIFNTTQLANEQRTIIQWNNHSQRNLQVYESVNIIGCLVKMLQKIPSHENILIVYTSVQQAKQVILNLPEKMQEECGIICLPHNKRAASDYYMTQEENTLITSKRIAFWSINHLFPKFIGKYHLITVSDSTKGSTILSLKTILQIYQMIENPMQNILSDNIIYNKTQYYTAWEKDYKILSQRAYKIIQLTDAADVLSTDDTTLGNIFGLAKTVIKEKAKGKITGRFAPFHLTRKDIDGKIQFSNMNFAVMKLRTNLIYQFYSNHGSLSEKLKEIYNTLYYHGNDMETDITEKQKEIEKEEKRLQKKYKQDDRISCLEEIEKIYDTGKLSIHLLNKRSKYGNSTQRKTYKEIALLYEYIDTKELITLMKELKSDNSIAFKNLNNAIIFWALADDHPFKEAIKQAFPIDAKFSNREIVDLLLPIIQYHLHKDWTNKPRKAISFFKSLVNTIRPRTYYITLQDHRFIGHKDRIPKNDNNLLKYFLC</sequence>
<proteinExistence type="predicted"/>
<protein>
    <submittedName>
        <fullName evidence="1">Uncharacterized protein</fullName>
    </submittedName>
</protein>
<dbReference type="Proteomes" id="UP000261278">
    <property type="component" value="Unassembled WGS sequence"/>
</dbReference>
<evidence type="ECO:0000313" key="1">
    <source>
        <dbReference type="EMBL" id="RGL85323.1"/>
    </source>
</evidence>
<evidence type="ECO:0000313" key="2">
    <source>
        <dbReference type="Proteomes" id="UP000261278"/>
    </source>
</evidence>